<organism evidence="6 7">
    <name type="scientific">Brachionus plicatilis</name>
    <name type="common">Marine rotifer</name>
    <name type="synonym">Brachionus muelleri</name>
    <dbReference type="NCBI Taxonomy" id="10195"/>
    <lineage>
        <taxon>Eukaryota</taxon>
        <taxon>Metazoa</taxon>
        <taxon>Spiralia</taxon>
        <taxon>Gnathifera</taxon>
        <taxon>Rotifera</taxon>
        <taxon>Eurotatoria</taxon>
        <taxon>Monogononta</taxon>
        <taxon>Pseudotrocha</taxon>
        <taxon>Ploima</taxon>
        <taxon>Brachionidae</taxon>
        <taxon>Brachionus</taxon>
    </lineage>
</organism>
<protein>
    <recommendedName>
        <fullName evidence="5">GMP phosphodiesterase delta subunit domain-containing protein</fullName>
    </recommendedName>
</protein>
<dbReference type="GO" id="GO:0008289">
    <property type="term" value="F:lipid binding"/>
    <property type="evidence" value="ECO:0007669"/>
    <property type="project" value="UniProtKB-KW"/>
</dbReference>
<dbReference type="InterPro" id="IPR008015">
    <property type="entry name" value="PDED_dom"/>
</dbReference>
<dbReference type="AlphaFoldDB" id="A0A3M7SDQ2"/>
<dbReference type="GO" id="GO:0042953">
    <property type="term" value="P:lipoprotein transport"/>
    <property type="evidence" value="ECO:0007669"/>
    <property type="project" value="TreeGrafter"/>
</dbReference>
<evidence type="ECO:0000313" key="6">
    <source>
        <dbReference type="EMBL" id="RNA33678.1"/>
    </source>
</evidence>
<evidence type="ECO:0000256" key="4">
    <source>
        <dbReference type="ARBA" id="ARBA00023121"/>
    </source>
</evidence>
<evidence type="ECO:0000256" key="1">
    <source>
        <dbReference type="ARBA" id="ARBA00008102"/>
    </source>
</evidence>
<keyword evidence="3" id="KW-0653">Protein transport</keyword>
<dbReference type="EMBL" id="REGN01001599">
    <property type="protein sequence ID" value="RNA33678.1"/>
    <property type="molecule type" value="Genomic_DNA"/>
</dbReference>
<dbReference type="Pfam" id="PF05351">
    <property type="entry name" value="GMP_PDE_delta"/>
    <property type="match status" value="1"/>
</dbReference>
<dbReference type="PANTHER" id="PTHR12951:SF1">
    <property type="entry name" value="PROTEIN UNC-119 HOMOLOG"/>
    <property type="match status" value="1"/>
</dbReference>
<dbReference type="GO" id="GO:0060271">
    <property type="term" value="P:cilium assembly"/>
    <property type="evidence" value="ECO:0007669"/>
    <property type="project" value="TreeGrafter"/>
</dbReference>
<comment type="caution">
    <text evidence="6">The sequence shown here is derived from an EMBL/GenBank/DDBJ whole genome shotgun (WGS) entry which is preliminary data.</text>
</comment>
<dbReference type="InterPro" id="IPR051519">
    <property type="entry name" value="PDE6D_unc-119_myristoyl-bd"/>
</dbReference>
<keyword evidence="4" id="KW-0446">Lipid-binding</keyword>
<dbReference type="FunFam" id="2.70.50.40:FF:000003">
    <property type="entry name" value="UNC119 homologue, putative"/>
    <property type="match status" value="1"/>
</dbReference>
<keyword evidence="7" id="KW-1185">Reference proteome</keyword>
<proteinExistence type="inferred from homology"/>
<keyword evidence="2" id="KW-0813">Transport</keyword>
<evidence type="ECO:0000313" key="7">
    <source>
        <dbReference type="Proteomes" id="UP000276133"/>
    </source>
</evidence>
<dbReference type="OrthoDB" id="10248777at2759"/>
<dbReference type="STRING" id="10195.A0A3M7SDQ2"/>
<dbReference type="PANTHER" id="PTHR12951">
    <property type="entry name" value="RETINAL PROTEIN 4"/>
    <property type="match status" value="1"/>
</dbReference>
<dbReference type="Gene3D" id="2.70.50.40">
    <property type="entry name" value="GMP phosphodiesterase, delta subunit"/>
    <property type="match status" value="1"/>
</dbReference>
<dbReference type="GO" id="GO:0007399">
    <property type="term" value="P:nervous system development"/>
    <property type="evidence" value="ECO:0007669"/>
    <property type="project" value="TreeGrafter"/>
</dbReference>
<name>A0A3M7SDQ2_BRAPC</name>
<dbReference type="GO" id="GO:0005929">
    <property type="term" value="C:cilium"/>
    <property type="evidence" value="ECO:0007669"/>
    <property type="project" value="TreeGrafter"/>
</dbReference>
<reference evidence="6 7" key="1">
    <citation type="journal article" date="2018" name="Sci. Rep.">
        <title>Genomic signatures of local adaptation to the degree of environmental predictability in rotifers.</title>
        <authorList>
            <person name="Franch-Gras L."/>
            <person name="Hahn C."/>
            <person name="Garcia-Roger E.M."/>
            <person name="Carmona M.J."/>
            <person name="Serra M."/>
            <person name="Gomez A."/>
        </authorList>
    </citation>
    <scope>NUCLEOTIDE SEQUENCE [LARGE SCALE GENOMIC DNA]</scope>
    <source>
        <strain evidence="6">HYR1</strain>
    </source>
</reference>
<evidence type="ECO:0000256" key="2">
    <source>
        <dbReference type="ARBA" id="ARBA00022448"/>
    </source>
</evidence>
<dbReference type="SUPFAM" id="SSF81296">
    <property type="entry name" value="E set domains"/>
    <property type="match status" value="1"/>
</dbReference>
<dbReference type="InterPro" id="IPR037036">
    <property type="entry name" value="PDED_dom_sf"/>
</dbReference>
<evidence type="ECO:0000256" key="3">
    <source>
        <dbReference type="ARBA" id="ARBA00022927"/>
    </source>
</evidence>
<sequence length="228" mass="26480">MSKKSSSTDRDGFGIQNKKKSGLVSSLYQNFSPKSTELSEKDLLEKLKRGNAITPDDILKLNGPTQNYLCKISDNVYEIDFVHFKIRDMDKNRTLFEVMKASGDKKTDLSLLDDDSRFIQYSFSRSFLKLKNIGATVEFTVGAKPVQNFLMIERHYFKNRLIKSFDFKFGFCLPDSRNSIEHIYEMPQLSSLEIEEMIANPYETKSDTFYFVDNKLIMHNKAEYAYNN</sequence>
<feature type="domain" description="GMP phosphodiesterase delta subunit" evidence="5">
    <location>
        <begin position="74"/>
        <end position="226"/>
    </location>
</feature>
<gene>
    <name evidence="6" type="ORF">BpHYR1_035511</name>
</gene>
<accession>A0A3M7SDQ2</accession>
<dbReference type="InterPro" id="IPR014756">
    <property type="entry name" value="Ig_E-set"/>
</dbReference>
<evidence type="ECO:0000259" key="5">
    <source>
        <dbReference type="Pfam" id="PF05351"/>
    </source>
</evidence>
<comment type="similarity">
    <text evidence="1">Belongs to the PDE6D/unc-119 family.</text>
</comment>
<dbReference type="Proteomes" id="UP000276133">
    <property type="component" value="Unassembled WGS sequence"/>
</dbReference>